<gene>
    <name evidence="1" type="ORF">KKR91_01140</name>
</gene>
<evidence type="ECO:0000313" key="1">
    <source>
        <dbReference type="EMBL" id="QWC10289.1"/>
    </source>
</evidence>
<sequence length="170" mass="18336">MADSFLPSTPADGNMLVLLLPEVADLKNITAAEATAAGAVDLSCYLTGDGYSPSLDEQVISDERLCDRVTREARGRSSRGLDLTYIDNTNATDEETINLAANTLQPGSNHVLFVRRGLPFEDDVAAGQTYSAYRIESGEQNEVPPESNSVLKISQKQFVRDSAIRVKVAA</sequence>
<proteinExistence type="predicted"/>
<accession>A0A975M5T3</accession>
<dbReference type="EMBL" id="CP076022">
    <property type="protein sequence ID" value="QWC10289.1"/>
    <property type="molecule type" value="Genomic_DNA"/>
</dbReference>
<keyword evidence="2" id="KW-1185">Reference proteome</keyword>
<dbReference type="KEGG" id="ajg:KKR91_01140"/>
<organism evidence="1 2">
    <name type="scientific">Arthrobacter jiangjiafuii</name>
    <dbReference type="NCBI Taxonomy" id="2817475"/>
    <lineage>
        <taxon>Bacteria</taxon>
        <taxon>Bacillati</taxon>
        <taxon>Actinomycetota</taxon>
        <taxon>Actinomycetes</taxon>
        <taxon>Micrococcales</taxon>
        <taxon>Micrococcaceae</taxon>
        <taxon>Arthrobacter</taxon>
    </lineage>
</organism>
<dbReference type="Proteomes" id="UP000676885">
    <property type="component" value="Chromosome"/>
</dbReference>
<name>A0A975M5T3_9MICC</name>
<protein>
    <submittedName>
        <fullName evidence="1">Uncharacterized protein</fullName>
    </submittedName>
</protein>
<reference evidence="1 2" key="1">
    <citation type="submission" date="2021-05" db="EMBL/GenBank/DDBJ databases">
        <title>Novel species in genus Arthrobacter.</title>
        <authorList>
            <person name="Zhang G."/>
        </authorList>
    </citation>
    <scope>NUCLEOTIDE SEQUENCE [LARGE SCALE GENOMIC DNA]</scope>
    <source>
        <strain evidence="2">zg-ZUI227</strain>
    </source>
</reference>
<dbReference type="AlphaFoldDB" id="A0A975M5T3"/>
<dbReference type="InterPro" id="IPR058009">
    <property type="entry name" value="TTP_Phage_16"/>
</dbReference>
<evidence type="ECO:0000313" key="2">
    <source>
        <dbReference type="Proteomes" id="UP000676885"/>
    </source>
</evidence>
<dbReference type="Pfam" id="PF25595">
    <property type="entry name" value="Phage_TTP_16"/>
    <property type="match status" value="1"/>
</dbReference>
<dbReference type="RefSeq" id="WP_210231519.1">
    <property type="nucleotide sequence ID" value="NZ_CP076022.1"/>
</dbReference>